<evidence type="ECO:0008006" key="5">
    <source>
        <dbReference type="Google" id="ProtNLM"/>
    </source>
</evidence>
<dbReference type="Proteomes" id="UP000514509">
    <property type="component" value="Chromosome"/>
</dbReference>
<accession>A0A7L7LBC7</accession>
<evidence type="ECO:0000313" key="3">
    <source>
        <dbReference type="EMBL" id="QMU30136.1"/>
    </source>
</evidence>
<keyword evidence="4" id="KW-1185">Reference proteome</keyword>
<feature type="coiled-coil region" evidence="1">
    <location>
        <begin position="512"/>
        <end position="631"/>
    </location>
</feature>
<evidence type="ECO:0000256" key="1">
    <source>
        <dbReference type="SAM" id="Coils"/>
    </source>
</evidence>
<keyword evidence="2" id="KW-0812">Transmembrane</keyword>
<dbReference type="AlphaFoldDB" id="A0A7L7LBC7"/>
<feature type="transmembrane region" description="Helical" evidence="2">
    <location>
        <begin position="337"/>
        <end position="359"/>
    </location>
</feature>
<feature type="transmembrane region" description="Helical" evidence="2">
    <location>
        <begin position="944"/>
        <end position="964"/>
    </location>
</feature>
<organism evidence="3 4">
    <name type="scientific">Adhaeribacter radiodurans</name>
    <dbReference type="NCBI Taxonomy" id="2745197"/>
    <lineage>
        <taxon>Bacteria</taxon>
        <taxon>Pseudomonadati</taxon>
        <taxon>Bacteroidota</taxon>
        <taxon>Cytophagia</taxon>
        <taxon>Cytophagales</taxon>
        <taxon>Hymenobacteraceae</taxon>
        <taxon>Adhaeribacter</taxon>
    </lineage>
</organism>
<sequence>MGKVTTDWILDTGKSQANLSELARSLDAYNTTLQKSGDLGRDLFRDSVKSTRDFNQELAQGTRIFQKIETSAQAFETELKGVNKALVDAGKAQKGLTAEAKYDKIQQEAAKVRKQMQDLGDTTEQTGKQASGLGSIFKGALAGAAAYFSIDAIKGFLGGIVDTTAEFQKFDAVLTNTLGSSSVAQTALNTIKDVAATTPFSVAELTESFVKLANQGVVLAKDEIISLGDLASSTGKSFDQLAEAALDAMNGENERLKEFGIKAQKNGETTIFTFKGVRTEVENNAEAINKYLISLGKVDGVAGSMEAISGTIGGQLSNLGDTIDELFLTIGNATSDFISGAISAFASFVKGATAAVLVLKEIPKFVKDNQVAFYALGVAILALNAANIKAAATTLYHAAVERGRAIATQATAVATRVLNAALTANPIGLVIAAISLLVSGLVLWYNKSEQVRAVTQGLFSALKALGSIAIDVFKAIALPTPANIAQAADSLRNFGSKVSGAYNEGYNRQAAKDKAANDAAKNKEIADKLKKEKEQAEFEAAQAAKAKAAAQAKADELRKKKADEAAKKEAAERKKAADELKRELENLEKETNRARLDMLDKNSKEYQLELYAQRTKEIDIMEDTLKRLDKKAGGDGKLDTKQIEQINLLREQALREFQENEYNVELDHRKKLLDLQKDSDAKELAQIELKYQAEIDLAHIAHNRQLAEALEAAKQRELAQAKFRQASNKLDKEESLATETAIAYKVDNTQTDSIKLERDKQQAILDVQIEYAQKRMNLLETETGEETALRRLALANTIEDLKKSKADIQKEQKQADFNIMALLGIDEEDRAAVEESLGIIAGSIQDFTAKQLEAANETLEKRREEVEEKQAALNTEIELNKQGFASNVETRRKELEDAKAARAQALKEQEKAQKRQAQIDSLSQLSSLATASANIIQGWSSLPFVGQVIGLAAVAAMFASFIALKAKAGSIAKAEKGWDYVGGKRHAQGGNKYVSMDSHNDILEIEEGERIVNRKSNQKYWHLLNAINEDDQKELANLSLQYLLQGTNVVPAPETPKEVNRQWQSYQQSKETSSQDLLLEVRHLRKEVSDFKKQAATVNKTDYLPDGTKITTKGNVTRTTHKA</sequence>
<reference evidence="3 4" key="1">
    <citation type="submission" date="2020-08" db="EMBL/GenBank/DDBJ databases">
        <title>Adhaeribacter dokdonensis sp. nov., isolated from the rhizosphere of Elymus tsukushiensis, a plant native to the Dokdo Islands, Republic of Korea.</title>
        <authorList>
            <person name="Ghim S.Y."/>
        </authorList>
    </citation>
    <scope>NUCLEOTIDE SEQUENCE [LARGE SCALE GENOMIC DNA]</scope>
    <source>
        <strain evidence="3 4">KUDC8001</strain>
    </source>
</reference>
<dbReference type="KEGG" id="add:HUW48_19820"/>
<gene>
    <name evidence="3" type="ORF">HUW48_19820</name>
</gene>
<dbReference type="RefSeq" id="WP_182412593.1">
    <property type="nucleotide sequence ID" value="NZ_CP055153.1"/>
</dbReference>
<feature type="transmembrane region" description="Helical" evidence="2">
    <location>
        <begin position="371"/>
        <end position="392"/>
    </location>
</feature>
<feature type="transmembrane region" description="Helical" evidence="2">
    <location>
        <begin position="457"/>
        <end position="477"/>
    </location>
</feature>
<proteinExistence type="predicted"/>
<evidence type="ECO:0000256" key="2">
    <source>
        <dbReference type="SAM" id="Phobius"/>
    </source>
</evidence>
<keyword evidence="1" id="KW-0175">Coiled coil</keyword>
<name>A0A7L7LBC7_9BACT</name>
<keyword evidence="2" id="KW-0472">Membrane</keyword>
<feature type="transmembrane region" description="Helical" evidence="2">
    <location>
        <begin position="427"/>
        <end position="445"/>
    </location>
</feature>
<dbReference type="EMBL" id="CP055153">
    <property type="protein sequence ID" value="QMU30136.1"/>
    <property type="molecule type" value="Genomic_DNA"/>
</dbReference>
<feature type="coiled-coil region" evidence="1">
    <location>
        <begin position="849"/>
        <end position="920"/>
    </location>
</feature>
<evidence type="ECO:0000313" key="4">
    <source>
        <dbReference type="Proteomes" id="UP000514509"/>
    </source>
</evidence>
<protein>
    <recommendedName>
        <fullName evidence="5">Phage tail tape measure protein</fullName>
    </recommendedName>
</protein>
<keyword evidence="2" id="KW-1133">Transmembrane helix</keyword>